<keyword evidence="4" id="KW-0732">Signal</keyword>
<proteinExistence type="inferred from homology"/>
<dbReference type="PANTHER" id="PTHR45650:SF75">
    <property type="entry name" value="GDSL-LIKE LIPASE_ACYLHYDROLASE"/>
    <property type="match status" value="1"/>
</dbReference>
<evidence type="ECO:0000256" key="8">
    <source>
        <dbReference type="SAM" id="Phobius"/>
    </source>
</evidence>
<dbReference type="InterPro" id="IPR001087">
    <property type="entry name" value="GDSL"/>
</dbReference>
<comment type="subcellular location">
    <subcellularLocation>
        <location evidence="1">Secreted</location>
    </subcellularLocation>
</comment>
<evidence type="ECO:0008006" key="11">
    <source>
        <dbReference type="Google" id="ProtNLM"/>
    </source>
</evidence>
<keyword evidence="3" id="KW-0964">Secreted</keyword>
<evidence type="ECO:0000313" key="10">
    <source>
        <dbReference type="Proteomes" id="UP001415857"/>
    </source>
</evidence>
<comment type="similarity">
    <text evidence="2">Belongs to the 'GDSL' lipolytic enzyme family.</text>
</comment>
<evidence type="ECO:0000256" key="2">
    <source>
        <dbReference type="ARBA" id="ARBA00008668"/>
    </source>
</evidence>
<dbReference type="EMBL" id="JBBPBK010000016">
    <property type="protein sequence ID" value="KAK9267843.1"/>
    <property type="molecule type" value="Genomic_DNA"/>
</dbReference>
<keyword evidence="8" id="KW-0812">Transmembrane</keyword>
<dbReference type="InterPro" id="IPR051238">
    <property type="entry name" value="GDSL_esterase/lipase"/>
</dbReference>
<sequence length="190" mass="20533">MACEVKTWWVVFVVLSVMDLCPWALGAPQVPCYFIFGDSLADSGNNNLLPTIAKANYQPYGIDFLTGPTGRFCNGRTTVDVLAQLLGFDNFIPPFATATGPDILQGVNYASGAAGIRQESGQQQGARISMDAQLRNHNITVSHIVHILGNKHKAAKYLKKCIYTVGMGSASLQRVRFGRTYPSNGCLSTG</sequence>
<gene>
    <name evidence="9" type="ORF">L1049_010279</name>
</gene>
<accession>A0AAP0N794</accession>
<protein>
    <recommendedName>
        <fullName evidence="11">GDSL esterase/lipase</fullName>
    </recommendedName>
</protein>
<evidence type="ECO:0000256" key="3">
    <source>
        <dbReference type="ARBA" id="ARBA00022525"/>
    </source>
</evidence>
<dbReference type="PANTHER" id="PTHR45650">
    <property type="entry name" value="GDSL-LIKE LIPASE/ACYLHYDROLASE-RELATED"/>
    <property type="match status" value="1"/>
</dbReference>
<dbReference type="GO" id="GO:0016788">
    <property type="term" value="F:hydrolase activity, acting on ester bonds"/>
    <property type="evidence" value="ECO:0007669"/>
    <property type="project" value="InterPro"/>
</dbReference>
<evidence type="ECO:0000256" key="4">
    <source>
        <dbReference type="ARBA" id="ARBA00022729"/>
    </source>
</evidence>
<dbReference type="Proteomes" id="UP001415857">
    <property type="component" value="Unassembled WGS sequence"/>
</dbReference>
<keyword evidence="7" id="KW-0443">Lipid metabolism</keyword>
<feature type="transmembrane region" description="Helical" evidence="8">
    <location>
        <begin position="7"/>
        <end position="25"/>
    </location>
</feature>
<keyword evidence="5" id="KW-0378">Hydrolase</keyword>
<dbReference type="InterPro" id="IPR036514">
    <property type="entry name" value="SGNH_hydro_sf"/>
</dbReference>
<evidence type="ECO:0000256" key="7">
    <source>
        <dbReference type="ARBA" id="ARBA00023098"/>
    </source>
</evidence>
<keyword evidence="6" id="KW-0442">Lipid degradation</keyword>
<dbReference type="Gene3D" id="3.40.50.1110">
    <property type="entry name" value="SGNH hydrolase"/>
    <property type="match status" value="1"/>
</dbReference>
<dbReference type="GO" id="GO:0016042">
    <property type="term" value="P:lipid catabolic process"/>
    <property type="evidence" value="ECO:0007669"/>
    <property type="project" value="UniProtKB-KW"/>
</dbReference>
<dbReference type="GO" id="GO:0005576">
    <property type="term" value="C:extracellular region"/>
    <property type="evidence" value="ECO:0007669"/>
    <property type="project" value="UniProtKB-SubCell"/>
</dbReference>
<evidence type="ECO:0000256" key="1">
    <source>
        <dbReference type="ARBA" id="ARBA00004613"/>
    </source>
</evidence>
<evidence type="ECO:0000256" key="5">
    <source>
        <dbReference type="ARBA" id="ARBA00022801"/>
    </source>
</evidence>
<dbReference type="Pfam" id="PF00657">
    <property type="entry name" value="Lipase_GDSL"/>
    <property type="match status" value="1"/>
</dbReference>
<name>A0AAP0N794_LIQFO</name>
<comment type="caution">
    <text evidence="9">The sequence shown here is derived from an EMBL/GenBank/DDBJ whole genome shotgun (WGS) entry which is preliminary data.</text>
</comment>
<reference evidence="9 10" key="1">
    <citation type="journal article" date="2024" name="Plant J.">
        <title>Genome sequences and population genomics reveal climatic adaptation and genomic divergence between two closely related sweetgum species.</title>
        <authorList>
            <person name="Xu W.Q."/>
            <person name="Ren C.Q."/>
            <person name="Zhang X.Y."/>
            <person name="Comes H.P."/>
            <person name="Liu X.H."/>
            <person name="Li Y.G."/>
            <person name="Kettle C.J."/>
            <person name="Jalonen R."/>
            <person name="Gaisberger H."/>
            <person name="Ma Y.Z."/>
            <person name="Qiu Y.X."/>
        </authorList>
    </citation>
    <scope>NUCLEOTIDE SEQUENCE [LARGE SCALE GENOMIC DNA]</scope>
    <source>
        <strain evidence="9">Hangzhou</strain>
    </source>
</reference>
<keyword evidence="10" id="KW-1185">Reference proteome</keyword>
<evidence type="ECO:0000313" key="9">
    <source>
        <dbReference type="EMBL" id="KAK9267843.1"/>
    </source>
</evidence>
<keyword evidence="8" id="KW-0472">Membrane</keyword>
<organism evidence="9 10">
    <name type="scientific">Liquidambar formosana</name>
    <name type="common">Formosan gum</name>
    <dbReference type="NCBI Taxonomy" id="63359"/>
    <lineage>
        <taxon>Eukaryota</taxon>
        <taxon>Viridiplantae</taxon>
        <taxon>Streptophyta</taxon>
        <taxon>Embryophyta</taxon>
        <taxon>Tracheophyta</taxon>
        <taxon>Spermatophyta</taxon>
        <taxon>Magnoliopsida</taxon>
        <taxon>eudicotyledons</taxon>
        <taxon>Gunneridae</taxon>
        <taxon>Pentapetalae</taxon>
        <taxon>Saxifragales</taxon>
        <taxon>Altingiaceae</taxon>
        <taxon>Liquidambar</taxon>
    </lineage>
</organism>
<evidence type="ECO:0000256" key="6">
    <source>
        <dbReference type="ARBA" id="ARBA00022963"/>
    </source>
</evidence>
<dbReference type="AlphaFoldDB" id="A0AAP0N794"/>
<keyword evidence="8" id="KW-1133">Transmembrane helix</keyword>